<dbReference type="Gene3D" id="3.40.250.10">
    <property type="entry name" value="Rhodanese-like domain"/>
    <property type="match status" value="2"/>
</dbReference>
<dbReference type="EMBL" id="JAHHHV010000037">
    <property type="protein sequence ID" value="MBW4465289.1"/>
    <property type="molecule type" value="Genomic_DNA"/>
</dbReference>
<gene>
    <name evidence="5" type="ORF">KME07_07595</name>
</gene>
<reference evidence="5" key="2">
    <citation type="journal article" date="2022" name="Microbiol. Resour. Announc.">
        <title>Metagenome Sequencing to Explore Phylogenomics of Terrestrial Cyanobacteria.</title>
        <authorList>
            <person name="Ward R.D."/>
            <person name="Stajich J.E."/>
            <person name="Johansen J.R."/>
            <person name="Huntemann M."/>
            <person name="Clum A."/>
            <person name="Foster B."/>
            <person name="Foster B."/>
            <person name="Roux S."/>
            <person name="Palaniappan K."/>
            <person name="Varghese N."/>
            <person name="Mukherjee S."/>
            <person name="Reddy T.B.K."/>
            <person name="Daum C."/>
            <person name="Copeland A."/>
            <person name="Chen I.A."/>
            <person name="Ivanova N.N."/>
            <person name="Kyrpides N.C."/>
            <person name="Shapiro N."/>
            <person name="Eloe-Fadrosh E.A."/>
            <person name="Pietrasiak N."/>
        </authorList>
    </citation>
    <scope>NUCLEOTIDE SEQUENCE</scope>
    <source>
        <strain evidence="5">GSE-TBD4-15B</strain>
    </source>
</reference>
<proteinExistence type="predicted"/>
<dbReference type="AlphaFoldDB" id="A0A951P9I6"/>
<feature type="domain" description="Rhodanese" evidence="4">
    <location>
        <begin position="178"/>
        <end position="289"/>
    </location>
</feature>
<comment type="caution">
    <text evidence="5">The sequence shown here is derived from an EMBL/GenBank/DDBJ whole genome shotgun (WGS) entry which is preliminary data.</text>
</comment>
<evidence type="ECO:0000256" key="1">
    <source>
        <dbReference type="ARBA" id="ARBA00012245"/>
    </source>
</evidence>
<evidence type="ECO:0000313" key="5">
    <source>
        <dbReference type="EMBL" id="MBW4465289.1"/>
    </source>
</evidence>
<dbReference type="PROSITE" id="PS50206">
    <property type="entry name" value="RHODANESE_3"/>
    <property type="match status" value="2"/>
</dbReference>
<evidence type="ECO:0000313" key="6">
    <source>
        <dbReference type="Proteomes" id="UP000707356"/>
    </source>
</evidence>
<name>A0A951P9I6_9CYAN</name>
<dbReference type="PANTHER" id="PTHR43855">
    <property type="entry name" value="THIOSULFATE SULFURTRANSFERASE"/>
    <property type="match status" value="1"/>
</dbReference>
<feature type="domain" description="Rhodanese" evidence="4">
    <location>
        <begin position="35"/>
        <end position="146"/>
    </location>
</feature>
<evidence type="ECO:0000256" key="3">
    <source>
        <dbReference type="ARBA" id="ARBA00047549"/>
    </source>
</evidence>
<accession>A0A951P9I6</accession>
<keyword evidence="2" id="KW-0677">Repeat</keyword>
<dbReference type="CDD" id="cd01449">
    <property type="entry name" value="TST_Repeat_2"/>
    <property type="match status" value="1"/>
</dbReference>
<dbReference type="InterPro" id="IPR036873">
    <property type="entry name" value="Rhodanese-like_dom_sf"/>
</dbReference>
<dbReference type="SUPFAM" id="SSF52821">
    <property type="entry name" value="Rhodanese/Cell cycle control phosphatase"/>
    <property type="match status" value="2"/>
</dbReference>
<reference evidence="5" key="1">
    <citation type="submission" date="2021-05" db="EMBL/GenBank/DDBJ databases">
        <authorList>
            <person name="Pietrasiak N."/>
            <person name="Ward R."/>
            <person name="Stajich J.E."/>
            <person name="Kurbessoian T."/>
        </authorList>
    </citation>
    <scope>NUCLEOTIDE SEQUENCE</scope>
    <source>
        <strain evidence="5">GSE-TBD4-15B</strain>
    </source>
</reference>
<evidence type="ECO:0000256" key="2">
    <source>
        <dbReference type="ARBA" id="ARBA00022737"/>
    </source>
</evidence>
<dbReference type="Proteomes" id="UP000707356">
    <property type="component" value="Unassembled WGS sequence"/>
</dbReference>
<dbReference type="GO" id="GO:0004792">
    <property type="term" value="F:thiosulfate-cyanide sulfurtransferase activity"/>
    <property type="evidence" value="ECO:0007669"/>
    <property type="project" value="UniProtKB-EC"/>
</dbReference>
<comment type="catalytic activity">
    <reaction evidence="3">
        <text>thiosulfate + hydrogen cyanide = thiocyanate + sulfite + 2 H(+)</text>
        <dbReference type="Rhea" id="RHEA:16881"/>
        <dbReference type="ChEBI" id="CHEBI:15378"/>
        <dbReference type="ChEBI" id="CHEBI:17359"/>
        <dbReference type="ChEBI" id="CHEBI:18022"/>
        <dbReference type="ChEBI" id="CHEBI:18407"/>
        <dbReference type="ChEBI" id="CHEBI:33542"/>
        <dbReference type="EC" id="2.8.1.1"/>
    </reaction>
</comment>
<evidence type="ECO:0000259" key="4">
    <source>
        <dbReference type="PROSITE" id="PS50206"/>
    </source>
</evidence>
<dbReference type="Pfam" id="PF00581">
    <property type="entry name" value="Rhodanese"/>
    <property type="match status" value="2"/>
</dbReference>
<dbReference type="SMART" id="SM00450">
    <property type="entry name" value="RHOD"/>
    <property type="match status" value="2"/>
</dbReference>
<dbReference type="PANTHER" id="PTHR43855:SF1">
    <property type="entry name" value="THIOSULFATE SULFURTRANSFERASE"/>
    <property type="match status" value="1"/>
</dbReference>
<organism evidence="5 6">
    <name type="scientific">Pegethrix bostrychoides GSE-TBD4-15B</name>
    <dbReference type="NCBI Taxonomy" id="2839662"/>
    <lineage>
        <taxon>Bacteria</taxon>
        <taxon>Bacillati</taxon>
        <taxon>Cyanobacteriota</taxon>
        <taxon>Cyanophyceae</taxon>
        <taxon>Oculatellales</taxon>
        <taxon>Oculatellaceae</taxon>
        <taxon>Pegethrix</taxon>
    </lineage>
</organism>
<dbReference type="EC" id="2.8.1.1" evidence="1"/>
<sequence>MQSAQSLESQITTAITPQALVQQWVVSPAEAKELIGQGATLLDARIPRLQQRGMLQGSIAVSWRQFSQTGRSEQGMLLRDQVQLAQALQDLGVSQDKPVVVVADPNQGWGEDGRIVWMLRTLGHSQAAVVDGGYEALVAVGMPTERSVRHRATEPGDFVASRTANWEITQSELQQDLGKAETVIIDVREAREFKGATPYGEPRSGHIPGAVHFYYRDLLDENGRILPRQAILAKLQAQGISPNAEIVVYCTAGVRAGWFTTVLTNAGLRAKNYAGSMLEWASSPAETAPLVTGDR</sequence>
<dbReference type="InterPro" id="IPR001763">
    <property type="entry name" value="Rhodanese-like_dom"/>
</dbReference>
<dbReference type="InterPro" id="IPR051126">
    <property type="entry name" value="Thiosulfate_sulfurtransferase"/>
</dbReference>
<protein>
    <recommendedName>
        <fullName evidence="1">thiosulfate sulfurtransferase</fullName>
        <ecNumber evidence="1">2.8.1.1</ecNumber>
    </recommendedName>
</protein>